<evidence type="ECO:0000313" key="2">
    <source>
        <dbReference type="Proteomes" id="UP000008952"/>
    </source>
</evidence>
<accession>J0R5W8</accession>
<organism evidence="1 2">
    <name type="scientific">Bartonella tamiae Th239</name>
    <dbReference type="NCBI Taxonomy" id="1094558"/>
    <lineage>
        <taxon>Bacteria</taxon>
        <taxon>Pseudomonadati</taxon>
        <taxon>Pseudomonadota</taxon>
        <taxon>Alphaproteobacteria</taxon>
        <taxon>Hyphomicrobiales</taxon>
        <taxon>Bartonellaceae</taxon>
        <taxon>Bartonella</taxon>
    </lineage>
</organism>
<name>J0R5W8_9HYPH</name>
<dbReference type="PATRIC" id="fig|1094558.3.peg.473"/>
<dbReference type="HOGENOM" id="CLU_2535794_0_0_5"/>
<comment type="caution">
    <text evidence="1">The sequence shown here is derived from an EMBL/GenBank/DDBJ whole genome shotgun (WGS) entry which is preliminary data.</text>
</comment>
<dbReference type="OrthoDB" id="7873969at2"/>
<dbReference type="EMBL" id="AIMB01000003">
    <property type="protein sequence ID" value="EJF91094.1"/>
    <property type="molecule type" value="Genomic_DNA"/>
</dbReference>
<proteinExistence type="predicted"/>
<sequence>MILRLLAPAMDSHLQKNRLEMLFVIPAMRLELKNQRSATQTANLGTTISQLKGLFGWISDDMPSLCTKTADQRRLAVEGIDNA</sequence>
<protein>
    <submittedName>
        <fullName evidence="1">Uncharacterized protein</fullName>
    </submittedName>
</protein>
<dbReference type="AlphaFoldDB" id="J0R5W8"/>
<gene>
    <name evidence="1" type="ORF">ME5_00426</name>
</gene>
<dbReference type="Proteomes" id="UP000008952">
    <property type="component" value="Unassembled WGS sequence"/>
</dbReference>
<dbReference type="RefSeq" id="WP_008038004.1">
    <property type="nucleotide sequence ID" value="NZ_JH725147.1"/>
</dbReference>
<reference evidence="1 2" key="1">
    <citation type="submission" date="2012-03" db="EMBL/GenBank/DDBJ databases">
        <title>The Genome Sequence of Bartonella tamiae Th239.</title>
        <authorList>
            <consortium name="The Broad Institute Genome Sequencing Platform"/>
            <consortium name="The Broad Institute Genome Sequencing Center for Infectious Disease"/>
            <person name="Feldgarden M."/>
            <person name="Kirby J."/>
            <person name="Kosoy M."/>
            <person name="Birtles R."/>
            <person name="Probert W.S."/>
            <person name="Chiaraviglio L."/>
            <person name="Young S.K."/>
            <person name="Zeng Q."/>
            <person name="Gargeya S."/>
            <person name="Fitzgerald M."/>
            <person name="Haas B."/>
            <person name="Abouelleil A."/>
            <person name="Alvarado L."/>
            <person name="Arachchi H.M."/>
            <person name="Berlin A."/>
            <person name="Chapman S.B."/>
            <person name="Gearin G."/>
            <person name="Goldberg J."/>
            <person name="Griggs A."/>
            <person name="Gujja S."/>
            <person name="Hansen M."/>
            <person name="Heiman D."/>
            <person name="Howarth C."/>
            <person name="Larimer J."/>
            <person name="Lui A."/>
            <person name="MacDonald P.J.P."/>
            <person name="McCowen C."/>
            <person name="Montmayeur A."/>
            <person name="Murphy C."/>
            <person name="Neiman D."/>
            <person name="Pearson M."/>
            <person name="Priest M."/>
            <person name="Roberts A."/>
            <person name="Saif S."/>
            <person name="Shea T."/>
            <person name="Sisk P."/>
            <person name="Stolte C."/>
            <person name="Sykes S."/>
            <person name="Wortman J."/>
            <person name="Nusbaum C."/>
            <person name="Birren B."/>
        </authorList>
    </citation>
    <scope>NUCLEOTIDE SEQUENCE [LARGE SCALE GENOMIC DNA]</scope>
    <source>
        <strain evidence="1 2">Th239</strain>
    </source>
</reference>
<keyword evidence="2" id="KW-1185">Reference proteome</keyword>
<evidence type="ECO:0000313" key="1">
    <source>
        <dbReference type="EMBL" id="EJF91094.1"/>
    </source>
</evidence>